<keyword evidence="11 13" id="KW-0030">Aminoacyl-tRNA synthetase</keyword>
<dbReference type="Gene3D" id="3.40.50.800">
    <property type="entry name" value="Anticodon-binding domain"/>
    <property type="match status" value="1"/>
</dbReference>
<comment type="similarity">
    <text evidence="1 13">Belongs to the class-II aminoacyl-tRNA synthetase family.</text>
</comment>
<dbReference type="InterPro" id="IPR036621">
    <property type="entry name" value="Anticodon-bd_dom_sf"/>
</dbReference>
<accession>A0A0G1HG99</accession>
<dbReference type="PANTHER" id="PTHR11451">
    <property type="entry name" value="THREONINE-TRNA LIGASE"/>
    <property type="match status" value="1"/>
</dbReference>
<dbReference type="Gene3D" id="3.30.980.10">
    <property type="entry name" value="Threonyl-trna Synthetase, Chain A, domain 2"/>
    <property type="match status" value="1"/>
</dbReference>
<evidence type="ECO:0000256" key="10">
    <source>
        <dbReference type="ARBA" id="ARBA00022917"/>
    </source>
</evidence>
<evidence type="ECO:0000256" key="7">
    <source>
        <dbReference type="ARBA" id="ARBA00022833"/>
    </source>
</evidence>
<organism evidence="15 16">
    <name type="scientific">candidate division WWE3 bacterium GW2011_GWA2_44_16</name>
    <dbReference type="NCBI Taxonomy" id="1619110"/>
    <lineage>
        <taxon>Bacteria</taxon>
        <taxon>Katanobacteria</taxon>
    </lineage>
</organism>
<comment type="subcellular location">
    <subcellularLocation>
        <location evidence="13">Cytoplasm</location>
    </subcellularLocation>
</comment>
<dbReference type="SMART" id="SM00863">
    <property type="entry name" value="tRNA_SAD"/>
    <property type="match status" value="1"/>
</dbReference>
<dbReference type="InterPro" id="IPR004154">
    <property type="entry name" value="Anticodon-bd"/>
</dbReference>
<dbReference type="InterPro" id="IPR012947">
    <property type="entry name" value="tRNA_SAD"/>
</dbReference>
<reference evidence="15 16" key="1">
    <citation type="journal article" date="2015" name="Nature">
        <title>rRNA introns, odd ribosomes, and small enigmatic genomes across a large radiation of phyla.</title>
        <authorList>
            <person name="Brown C.T."/>
            <person name="Hug L.A."/>
            <person name="Thomas B.C."/>
            <person name="Sharon I."/>
            <person name="Castelle C.J."/>
            <person name="Singh A."/>
            <person name="Wilkins M.J."/>
            <person name="Williams K.H."/>
            <person name="Banfield J.F."/>
        </authorList>
    </citation>
    <scope>NUCLEOTIDE SEQUENCE [LARGE SCALE GENOMIC DNA]</scope>
</reference>
<keyword evidence="2 13" id="KW-0963">Cytoplasm</keyword>
<dbReference type="InterPro" id="IPR047246">
    <property type="entry name" value="ThrRS_anticodon"/>
</dbReference>
<dbReference type="InterPro" id="IPR002314">
    <property type="entry name" value="aa-tRNA-synt_IIb"/>
</dbReference>
<dbReference type="EMBL" id="LCIA01000004">
    <property type="protein sequence ID" value="KKT45543.1"/>
    <property type="molecule type" value="Genomic_DNA"/>
</dbReference>
<dbReference type="HAMAP" id="MF_00184">
    <property type="entry name" value="Thr_tRNA_synth"/>
    <property type="match status" value="1"/>
</dbReference>
<dbReference type="InterPro" id="IPR002320">
    <property type="entry name" value="Thr-tRNA-ligase_IIa"/>
</dbReference>
<comment type="caution">
    <text evidence="13">Lacks conserved residue(s) required for the propagation of feature annotation.</text>
</comment>
<dbReference type="Gene3D" id="3.30.930.10">
    <property type="entry name" value="Bira Bifunctional Protein, Domain 2"/>
    <property type="match status" value="1"/>
</dbReference>
<dbReference type="InterPro" id="IPR045864">
    <property type="entry name" value="aa-tRNA-synth_II/BPL/LPL"/>
</dbReference>
<dbReference type="GO" id="GO:0004829">
    <property type="term" value="F:threonine-tRNA ligase activity"/>
    <property type="evidence" value="ECO:0007669"/>
    <property type="project" value="UniProtKB-UniRule"/>
</dbReference>
<dbReference type="GO" id="GO:0006435">
    <property type="term" value="P:threonyl-tRNA aminoacylation"/>
    <property type="evidence" value="ECO:0007669"/>
    <property type="project" value="UniProtKB-UniRule"/>
</dbReference>
<evidence type="ECO:0000256" key="1">
    <source>
        <dbReference type="ARBA" id="ARBA00008226"/>
    </source>
</evidence>
<dbReference type="PROSITE" id="PS50862">
    <property type="entry name" value="AA_TRNA_LIGASE_II"/>
    <property type="match status" value="1"/>
</dbReference>
<dbReference type="SUPFAM" id="SSF55681">
    <property type="entry name" value="Class II aaRS and biotin synthetases"/>
    <property type="match status" value="1"/>
</dbReference>
<dbReference type="Pfam" id="PF03129">
    <property type="entry name" value="HGTP_anticodon"/>
    <property type="match status" value="1"/>
</dbReference>
<dbReference type="GO" id="GO:0046872">
    <property type="term" value="F:metal ion binding"/>
    <property type="evidence" value="ECO:0007669"/>
    <property type="project" value="UniProtKB-KW"/>
</dbReference>
<dbReference type="NCBIfam" id="TIGR00418">
    <property type="entry name" value="thrS"/>
    <property type="match status" value="1"/>
</dbReference>
<sequence>MAKIKNDLKDDPLMPLRHSAEHVLHTAMQKLYPELKKVMGPPIEDGFYFDFDLEEKITAEDFPTIEAEMHRMIAANLPIVRKNVSVEEAKSLFKDNSYKLDTLEEIAQRGESVSIYITGAPENSYYDADLCAGPHVASTGAIKAIKLLSVAGAYYKGSEKNKMLQRIYATAFDSQKALDDYLANLEQAKKRDHRKLGKELDLFVFSDMVGKGLPLFTEYGAAIWRELERYIVDEEIKSGYKHVKTPTLAKTELYKTSGHYPYYANTMYPAMKVDEEELILRPMTCPHHFALFSDKLRSYKELPLRYGEIAGLYRYELSGTLTGLTRVRSFCLADSHNFIRKNQAVDEIKQVLALIKKVSGVLGLYEGTDYIYRLSLGDRANKKKYYDSPAEWEEAEDILRKVLLELDVPYYEAKDEAAFYGPKIDIQMFNVYKKEDTAFTVQYDFCLPKKFDLKFVNEEGRHEQPVVIHRSSIGALERVIGFLIERYAGAFPVWLAPVQVKVIPIAEKNNSYALGISNELVNRGFRSEVDLKADTMQAKIRTAQMAKVPYMLVVGDKEQNAGTVNVRVRTGETAGTMTIADFISKAGEKYLTKALDLW</sequence>
<dbReference type="PRINTS" id="PR01047">
    <property type="entry name" value="TRNASYNTHTHR"/>
</dbReference>
<evidence type="ECO:0000256" key="2">
    <source>
        <dbReference type="ARBA" id="ARBA00022490"/>
    </source>
</evidence>
<keyword evidence="7 13" id="KW-0862">Zinc</keyword>
<feature type="binding site" evidence="13">
    <location>
        <position position="469"/>
    </location>
    <ligand>
        <name>Zn(2+)</name>
        <dbReference type="ChEBI" id="CHEBI:29105"/>
        <note>catalytic</note>
    </ligand>
</feature>
<evidence type="ECO:0000313" key="15">
    <source>
        <dbReference type="EMBL" id="KKT45543.1"/>
    </source>
</evidence>
<comment type="subunit">
    <text evidence="13">Homodimer.</text>
</comment>
<dbReference type="Pfam" id="PF07973">
    <property type="entry name" value="tRNA_SAD"/>
    <property type="match status" value="1"/>
</dbReference>
<keyword evidence="6 13" id="KW-0547">Nucleotide-binding</keyword>
<dbReference type="SUPFAM" id="SSF55186">
    <property type="entry name" value="ThrRS/AlaRS common domain"/>
    <property type="match status" value="1"/>
</dbReference>
<keyword evidence="4 13" id="KW-0436">Ligase</keyword>
<proteinExistence type="inferred from homology"/>
<dbReference type="PANTHER" id="PTHR11451:SF56">
    <property type="entry name" value="THREONINE--TRNA LIGASE 1"/>
    <property type="match status" value="1"/>
</dbReference>
<name>A0A0G1HG99_UNCKA</name>
<dbReference type="SUPFAM" id="SSF52954">
    <property type="entry name" value="Class II aaRS ABD-related"/>
    <property type="match status" value="1"/>
</dbReference>
<gene>
    <name evidence="13" type="primary">thrS</name>
    <name evidence="15" type="ORF">UW36_C0004G0045</name>
</gene>
<evidence type="ECO:0000256" key="8">
    <source>
        <dbReference type="ARBA" id="ARBA00022840"/>
    </source>
</evidence>
<evidence type="ECO:0000256" key="12">
    <source>
        <dbReference type="ARBA" id="ARBA00049515"/>
    </source>
</evidence>
<evidence type="ECO:0000256" key="13">
    <source>
        <dbReference type="HAMAP-Rule" id="MF_00184"/>
    </source>
</evidence>
<dbReference type="AlphaFoldDB" id="A0A0G1HG99"/>
<dbReference type="EC" id="6.1.1.3" evidence="13"/>
<keyword evidence="10 13" id="KW-0648">Protein biosynthesis</keyword>
<evidence type="ECO:0000256" key="4">
    <source>
        <dbReference type="ARBA" id="ARBA00022598"/>
    </source>
</evidence>
<dbReference type="FunFam" id="3.30.930.10:FF:000002">
    <property type="entry name" value="Threonine--tRNA ligase"/>
    <property type="match status" value="1"/>
</dbReference>
<dbReference type="PATRIC" id="fig|1619110.3.peg.229"/>
<dbReference type="Gene3D" id="3.30.54.20">
    <property type="match status" value="1"/>
</dbReference>
<feature type="binding site" evidence="13">
    <location>
        <position position="285"/>
    </location>
    <ligand>
        <name>Zn(2+)</name>
        <dbReference type="ChEBI" id="CHEBI:29105"/>
        <note>catalytic</note>
    </ligand>
</feature>
<dbReference type="STRING" id="1619110.UW36_C0004G0045"/>
<evidence type="ECO:0000256" key="3">
    <source>
        <dbReference type="ARBA" id="ARBA00022555"/>
    </source>
</evidence>
<dbReference type="FunFam" id="3.30.980.10:FF:000005">
    <property type="entry name" value="Threonyl-tRNA synthetase, mitochondrial"/>
    <property type="match status" value="1"/>
</dbReference>
<dbReference type="Proteomes" id="UP000034128">
    <property type="component" value="Unassembled WGS sequence"/>
</dbReference>
<dbReference type="CDD" id="cd00860">
    <property type="entry name" value="ThrRS_anticodon"/>
    <property type="match status" value="1"/>
</dbReference>
<dbReference type="GO" id="GO:0005524">
    <property type="term" value="F:ATP binding"/>
    <property type="evidence" value="ECO:0007669"/>
    <property type="project" value="UniProtKB-UniRule"/>
</dbReference>
<dbReference type="CDD" id="cd00771">
    <property type="entry name" value="ThrRS_core"/>
    <property type="match status" value="1"/>
</dbReference>
<feature type="binding site" evidence="13">
    <location>
        <position position="336"/>
    </location>
    <ligand>
        <name>Zn(2+)</name>
        <dbReference type="ChEBI" id="CHEBI:29105"/>
        <note>catalytic</note>
    </ligand>
</feature>
<evidence type="ECO:0000259" key="14">
    <source>
        <dbReference type="PROSITE" id="PS50862"/>
    </source>
</evidence>
<dbReference type="InterPro" id="IPR033728">
    <property type="entry name" value="ThrRS_core"/>
</dbReference>
<comment type="caution">
    <text evidence="15">The sequence shown here is derived from an EMBL/GenBank/DDBJ whole genome shotgun (WGS) entry which is preliminary data.</text>
</comment>
<dbReference type="GO" id="GO:0000049">
    <property type="term" value="F:tRNA binding"/>
    <property type="evidence" value="ECO:0007669"/>
    <property type="project" value="UniProtKB-KW"/>
</dbReference>
<comment type="cofactor">
    <cofactor evidence="13">
        <name>Zn(2+)</name>
        <dbReference type="ChEBI" id="CHEBI:29105"/>
    </cofactor>
    <text evidence="13">Binds 1 zinc ion per subunit.</text>
</comment>
<dbReference type="InterPro" id="IPR018163">
    <property type="entry name" value="Thr/Ala-tRNA-synth_IIc_edit"/>
</dbReference>
<evidence type="ECO:0000256" key="6">
    <source>
        <dbReference type="ARBA" id="ARBA00022741"/>
    </source>
</evidence>
<protein>
    <recommendedName>
        <fullName evidence="13">Threonine--tRNA ligase</fullName>
        <ecNumber evidence="13">6.1.1.3</ecNumber>
    </recommendedName>
    <alternativeName>
        <fullName evidence="13">Threonyl-tRNA synthetase</fullName>
        <shortName evidence="13">ThrRS</shortName>
    </alternativeName>
</protein>
<comment type="catalytic activity">
    <reaction evidence="12 13">
        <text>tRNA(Thr) + L-threonine + ATP = L-threonyl-tRNA(Thr) + AMP + diphosphate + H(+)</text>
        <dbReference type="Rhea" id="RHEA:24624"/>
        <dbReference type="Rhea" id="RHEA-COMP:9670"/>
        <dbReference type="Rhea" id="RHEA-COMP:9704"/>
        <dbReference type="ChEBI" id="CHEBI:15378"/>
        <dbReference type="ChEBI" id="CHEBI:30616"/>
        <dbReference type="ChEBI" id="CHEBI:33019"/>
        <dbReference type="ChEBI" id="CHEBI:57926"/>
        <dbReference type="ChEBI" id="CHEBI:78442"/>
        <dbReference type="ChEBI" id="CHEBI:78534"/>
        <dbReference type="ChEBI" id="CHEBI:456215"/>
        <dbReference type="EC" id="6.1.1.3"/>
    </reaction>
</comment>
<dbReference type="InterPro" id="IPR006195">
    <property type="entry name" value="aa-tRNA-synth_II"/>
</dbReference>
<dbReference type="GO" id="GO:0005737">
    <property type="term" value="C:cytoplasm"/>
    <property type="evidence" value="ECO:0007669"/>
    <property type="project" value="UniProtKB-SubCell"/>
</dbReference>
<keyword evidence="8 13" id="KW-0067">ATP-binding</keyword>
<dbReference type="Pfam" id="PF00587">
    <property type="entry name" value="tRNA-synt_2b"/>
    <property type="match status" value="1"/>
</dbReference>
<evidence type="ECO:0000313" key="16">
    <source>
        <dbReference type="Proteomes" id="UP000034128"/>
    </source>
</evidence>
<dbReference type="FunFam" id="3.40.50.800:FF:000001">
    <property type="entry name" value="Threonine--tRNA ligase"/>
    <property type="match status" value="1"/>
</dbReference>
<keyword evidence="3 13" id="KW-0820">tRNA-binding</keyword>
<feature type="domain" description="Aminoacyl-transfer RNA synthetases class-II family profile" evidence="14">
    <location>
        <begin position="220"/>
        <end position="492"/>
    </location>
</feature>
<keyword evidence="9 13" id="KW-0694">RNA-binding</keyword>
<evidence type="ECO:0000256" key="9">
    <source>
        <dbReference type="ARBA" id="ARBA00022884"/>
    </source>
</evidence>
<keyword evidence="5 13" id="KW-0479">Metal-binding</keyword>
<evidence type="ECO:0000256" key="11">
    <source>
        <dbReference type="ARBA" id="ARBA00023146"/>
    </source>
</evidence>
<evidence type="ECO:0000256" key="5">
    <source>
        <dbReference type="ARBA" id="ARBA00022723"/>
    </source>
</evidence>